<accession>A0A8J5CPT5</accession>
<dbReference type="AlphaFoldDB" id="A0A8J5CPT5"/>
<evidence type="ECO:0000256" key="1">
    <source>
        <dbReference type="SAM" id="MobiDB-lite"/>
    </source>
</evidence>
<proteinExistence type="predicted"/>
<comment type="caution">
    <text evidence="2">The sequence shown here is derived from an EMBL/GenBank/DDBJ whole genome shotgun (WGS) entry which is preliminary data.</text>
</comment>
<dbReference type="EMBL" id="JACMSC010000179">
    <property type="protein sequence ID" value="KAG6466341.1"/>
    <property type="molecule type" value="Genomic_DNA"/>
</dbReference>
<feature type="region of interest" description="Disordered" evidence="1">
    <location>
        <begin position="20"/>
        <end position="67"/>
    </location>
</feature>
<feature type="compositionally biased region" description="Basic and acidic residues" evidence="1">
    <location>
        <begin position="20"/>
        <end position="58"/>
    </location>
</feature>
<evidence type="ECO:0000313" key="2">
    <source>
        <dbReference type="EMBL" id="KAG6466341.1"/>
    </source>
</evidence>
<reference evidence="2 3" key="1">
    <citation type="submission" date="2020-08" db="EMBL/GenBank/DDBJ databases">
        <title>Plant Genome Project.</title>
        <authorList>
            <person name="Zhang R.-G."/>
        </authorList>
    </citation>
    <scope>NUCLEOTIDE SEQUENCE [LARGE SCALE GENOMIC DNA]</scope>
    <source>
        <tissue evidence="2">Rhizome</tissue>
    </source>
</reference>
<keyword evidence="3" id="KW-1185">Reference proteome</keyword>
<organism evidence="2 3">
    <name type="scientific">Zingiber officinale</name>
    <name type="common">Ginger</name>
    <name type="synonym">Amomum zingiber</name>
    <dbReference type="NCBI Taxonomy" id="94328"/>
    <lineage>
        <taxon>Eukaryota</taxon>
        <taxon>Viridiplantae</taxon>
        <taxon>Streptophyta</taxon>
        <taxon>Embryophyta</taxon>
        <taxon>Tracheophyta</taxon>
        <taxon>Spermatophyta</taxon>
        <taxon>Magnoliopsida</taxon>
        <taxon>Liliopsida</taxon>
        <taxon>Zingiberales</taxon>
        <taxon>Zingiberaceae</taxon>
        <taxon>Zingiber</taxon>
    </lineage>
</organism>
<gene>
    <name evidence="2" type="ORF">ZIOFF_075832</name>
</gene>
<dbReference type="Proteomes" id="UP000734854">
    <property type="component" value="Unassembled WGS sequence"/>
</dbReference>
<sequence length="154" mass="16632">MKQQAASSVVLCCAVFVLRPRSENDEPEQPRQEPEAGGEGERGRDAEQSPRRAVDSDGGRGGGVGVADELVRVVGGRREQVAGGGSAVAADDARRLPALPHVRHALREGPEVPQVQEHGAGRLPPRRQVVAAELVRMRRRTASQREFHGRLRSV</sequence>
<evidence type="ECO:0000313" key="3">
    <source>
        <dbReference type="Proteomes" id="UP000734854"/>
    </source>
</evidence>
<protein>
    <submittedName>
        <fullName evidence="2">Uncharacterized protein</fullName>
    </submittedName>
</protein>
<name>A0A8J5CPT5_ZINOF</name>